<dbReference type="GO" id="GO:0040029">
    <property type="term" value="P:epigenetic regulation of gene expression"/>
    <property type="evidence" value="ECO:0007669"/>
    <property type="project" value="TreeGrafter"/>
</dbReference>
<dbReference type="EMBL" id="BARW01031109">
    <property type="protein sequence ID" value="GAJ13147.1"/>
    <property type="molecule type" value="Genomic_DNA"/>
</dbReference>
<feature type="non-terminal residue" evidence="2">
    <location>
        <position position="1"/>
    </location>
</feature>
<dbReference type="InterPro" id="IPR023696">
    <property type="entry name" value="Ureohydrolase_dom_sf"/>
</dbReference>
<protein>
    <recommendedName>
        <fullName evidence="1">Histone deacetylase domain-containing protein</fullName>
    </recommendedName>
</protein>
<accession>X1V9C3</accession>
<dbReference type="PANTHER" id="PTHR10625">
    <property type="entry name" value="HISTONE DEACETYLASE HDAC1-RELATED"/>
    <property type="match status" value="1"/>
</dbReference>
<dbReference type="GO" id="GO:0004407">
    <property type="term" value="F:histone deacetylase activity"/>
    <property type="evidence" value="ECO:0007669"/>
    <property type="project" value="TreeGrafter"/>
</dbReference>
<dbReference type="Gene3D" id="3.40.800.20">
    <property type="entry name" value="Histone deacetylase domain"/>
    <property type="match status" value="1"/>
</dbReference>
<gene>
    <name evidence="2" type="ORF">S12H4_49560</name>
</gene>
<reference evidence="2" key="1">
    <citation type="journal article" date="2014" name="Front. Microbiol.">
        <title>High frequency of phylogenetically diverse reductive dehalogenase-homologous genes in deep subseafloor sedimentary metagenomes.</title>
        <authorList>
            <person name="Kawai M."/>
            <person name="Futagami T."/>
            <person name="Toyoda A."/>
            <person name="Takaki Y."/>
            <person name="Nishi S."/>
            <person name="Hori S."/>
            <person name="Arai W."/>
            <person name="Tsubouchi T."/>
            <person name="Morono Y."/>
            <person name="Uchiyama I."/>
            <person name="Ito T."/>
            <person name="Fujiyama A."/>
            <person name="Inagaki F."/>
            <person name="Takami H."/>
        </authorList>
    </citation>
    <scope>NUCLEOTIDE SEQUENCE</scope>
    <source>
        <strain evidence="2">Expedition CK06-06</strain>
    </source>
</reference>
<sequence>LENYGKAAIIDIDCHHGNGTEDIFLSDRRVLYVSLHQSPLYPGTGLTSRANCLNYPLPPNTDANTYLSVLQSALKEVKNFNAYIIGVSAGFDTYENDPITNLLLKVDTYRQIGELLKGLNKPLFTVLEGGYDKDIPLCLWNYLEGLSQ</sequence>
<comment type="caution">
    <text evidence="2">The sequence shown here is derived from an EMBL/GenBank/DDBJ whole genome shotgun (WGS) entry which is preliminary data.</text>
</comment>
<dbReference type="InterPro" id="IPR037138">
    <property type="entry name" value="His_deacetylse_dom_sf"/>
</dbReference>
<proteinExistence type="predicted"/>
<evidence type="ECO:0000313" key="2">
    <source>
        <dbReference type="EMBL" id="GAJ13147.1"/>
    </source>
</evidence>
<name>X1V9C3_9ZZZZ</name>
<dbReference type="Pfam" id="PF00850">
    <property type="entry name" value="Hist_deacetyl"/>
    <property type="match status" value="1"/>
</dbReference>
<dbReference type="SUPFAM" id="SSF52768">
    <property type="entry name" value="Arginase/deacetylase"/>
    <property type="match status" value="1"/>
</dbReference>
<dbReference type="InterPro" id="IPR023801">
    <property type="entry name" value="His_deacetylse_dom"/>
</dbReference>
<dbReference type="AlphaFoldDB" id="X1V9C3"/>
<organism evidence="2">
    <name type="scientific">marine sediment metagenome</name>
    <dbReference type="NCBI Taxonomy" id="412755"/>
    <lineage>
        <taxon>unclassified sequences</taxon>
        <taxon>metagenomes</taxon>
        <taxon>ecological metagenomes</taxon>
    </lineage>
</organism>
<evidence type="ECO:0000259" key="1">
    <source>
        <dbReference type="Pfam" id="PF00850"/>
    </source>
</evidence>
<dbReference type="PANTHER" id="PTHR10625:SF10">
    <property type="entry name" value="HISTONE DEACETYLASE HDAC1"/>
    <property type="match status" value="1"/>
</dbReference>
<feature type="domain" description="Histone deacetylase" evidence="1">
    <location>
        <begin position="4"/>
        <end position="134"/>
    </location>
</feature>